<sequence length="893" mass="102155">MEIILAVKLGYKPGTKIKVESFPAMFGSGGENTFAFSERGVASQHFIINQKNNKILLRSMDGAITRVNNLIVEEKVELTNLDYITVSEDLILQVHFKKKTSRRTSKGYDQIKMEPGGVLRQRIDVDKTSILEPSTQKLKYSHRALKTIYAVLRKCNNESNDELLFDRLLDALFKAIDAERGAIFLQIDKDNYEGKAFLTSTNERDQFPVSTTVLKDVMQNRVSIISHIPEDDMLSSSESIRLQMVGSFICAPLISYEKIFGALYLDRTILHNQPTLVEQEADNYPEPFLIEDLELLVAIGIQIGSSLAKSLLIRKVRQSLFEKEKLVQALRESEERYALAASAANDGLWDCDIQSGNVYYSTRWKSMLGYQDSEIDSNLDEWFHRIHEEDFGKVKEEFDQHISGKLPRFQIEHRMLHRDGNYIWVLNQGIAVRDNNKTLRVVGSQTDITKRKQAEAQLLHDAFYDVLTGLPNRALLMSRLQRAIYRANRDAKYMFAVLFMDLDSFKVVNDSMGHVTGDELLIDIAKRLQQVIRPGDTVARFGGDEFTILLENLQNLQQASDIADVLHEQLAEPFTLNDQDFFMGASIGIAIGNVDYEEPQDLLRDADTAMYRAKSNGKPYEVFDRQMHESVTALLRLETDLRKSLVEKDFFLCYQPIVDLKSFQITGMESLMRWHHQERGLVSPGEFIPLAERTKLIIDLGWWAIREACQQLAYFQKEFSRPDLSVSVNMSAKQFAIHDLARLIGDVLNNACIRPGNLKLEITETVLMENAKAMIKTLNDLKLMNIDLYIDDFGTGYSSLSYLHRFPISILKVDRSFIFEITKKENFEIVRTIITLAHNLDMKVVAEGIETSEQLKLLMQLGCDFGQGNLFSVPVRNHEIAKMLSKSHRWDFL</sequence>
<dbReference type="OrthoDB" id="9762141at2"/>
<dbReference type="SMART" id="SM00267">
    <property type="entry name" value="GGDEF"/>
    <property type="match status" value="1"/>
</dbReference>
<dbReference type="PROSITE" id="PS50113">
    <property type="entry name" value="PAC"/>
    <property type="match status" value="1"/>
</dbReference>
<dbReference type="Proteomes" id="UP000326354">
    <property type="component" value="Chromosome"/>
</dbReference>
<dbReference type="Pfam" id="PF00563">
    <property type="entry name" value="EAL"/>
    <property type="match status" value="1"/>
</dbReference>
<dbReference type="InterPro" id="IPR029787">
    <property type="entry name" value="Nucleotide_cyclase"/>
</dbReference>
<dbReference type="SUPFAM" id="SSF55781">
    <property type="entry name" value="GAF domain-like"/>
    <property type="match status" value="1"/>
</dbReference>
<evidence type="ECO:0000313" key="6">
    <source>
        <dbReference type="Proteomes" id="UP000326354"/>
    </source>
</evidence>
<dbReference type="KEGG" id="uam:UABAM_04911"/>
<feature type="domain" description="PAC" evidence="2">
    <location>
        <begin position="409"/>
        <end position="460"/>
    </location>
</feature>
<evidence type="ECO:0000313" key="5">
    <source>
        <dbReference type="EMBL" id="BBM86525.1"/>
    </source>
</evidence>
<dbReference type="SMART" id="SM00065">
    <property type="entry name" value="GAF"/>
    <property type="match status" value="1"/>
</dbReference>
<dbReference type="CDD" id="cd00060">
    <property type="entry name" value="FHA"/>
    <property type="match status" value="1"/>
</dbReference>
<evidence type="ECO:0000259" key="3">
    <source>
        <dbReference type="PROSITE" id="PS50883"/>
    </source>
</evidence>
<dbReference type="Gene3D" id="2.60.200.20">
    <property type="match status" value="1"/>
</dbReference>
<dbReference type="Pfam" id="PF00990">
    <property type="entry name" value="GGDEF"/>
    <property type="match status" value="1"/>
</dbReference>
<dbReference type="PANTHER" id="PTHR44757:SF2">
    <property type="entry name" value="BIOFILM ARCHITECTURE MAINTENANCE PROTEIN MBAA"/>
    <property type="match status" value="1"/>
</dbReference>
<dbReference type="SUPFAM" id="SSF141868">
    <property type="entry name" value="EAL domain-like"/>
    <property type="match status" value="1"/>
</dbReference>
<name>A0A5S9F569_UABAM</name>
<dbReference type="SMART" id="SM00086">
    <property type="entry name" value="PAC"/>
    <property type="match status" value="1"/>
</dbReference>
<dbReference type="InterPro" id="IPR001633">
    <property type="entry name" value="EAL_dom"/>
</dbReference>
<dbReference type="InterPro" id="IPR035919">
    <property type="entry name" value="EAL_sf"/>
</dbReference>
<dbReference type="AlphaFoldDB" id="A0A5S9F569"/>
<dbReference type="Gene3D" id="3.30.70.270">
    <property type="match status" value="1"/>
</dbReference>
<dbReference type="InterPro" id="IPR052155">
    <property type="entry name" value="Biofilm_reg_signaling"/>
</dbReference>
<dbReference type="InterPro" id="IPR000700">
    <property type="entry name" value="PAS-assoc_C"/>
</dbReference>
<dbReference type="CDD" id="cd01948">
    <property type="entry name" value="EAL"/>
    <property type="match status" value="1"/>
</dbReference>
<dbReference type="PROSITE" id="PS50887">
    <property type="entry name" value="GGDEF"/>
    <property type="match status" value="1"/>
</dbReference>
<dbReference type="InterPro" id="IPR029016">
    <property type="entry name" value="GAF-like_dom_sf"/>
</dbReference>
<dbReference type="InterPro" id="IPR000014">
    <property type="entry name" value="PAS"/>
</dbReference>
<dbReference type="InterPro" id="IPR035965">
    <property type="entry name" value="PAS-like_dom_sf"/>
</dbReference>
<dbReference type="CDD" id="cd01949">
    <property type="entry name" value="GGDEF"/>
    <property type="match status" value="1"/>
</dbReference>
<organism evidence="5 6">
    <name type="scientific">Uabimicrobium amorphum</name>
    <dbReference type="NCBI Taxonomy" id="2596890"/>
    <lineage>
        <taxon>Bacteria</taxon>
        <taxon>Pseudomonadati</taxon>
        <taxon>Planctomycetota</taxon>
        <taxon>Candidatus Uabimicrobiia</taxon>
        <taxon>Candidatus Uabimicrobiales</taxon>
        <taxon>Candidatus Uabimicrobiaceae</taxon>
        <taxon>Candidatus Uabimicrobium</taxon>
    </lineage>
</organism>
<dbReference type="Pfam" id="PF08447">
    <property type="entry name" value="PAS_3"/>
    <property type="match status" value="1"/>
</dbReference>
<dbReference type="InterPro" id="IPR003018">
    <property type="entry name" value="GAF"/>
</dbReference>
<dbReference type="InterPro" id="IPR000160">
    <property type="entry name" value="GGDEF_dom"/>
</dbReference>
<proteinExistence type="predicted"/>
<dbReference type="RefSeq" id="WP_151970577.1">
    <property type="nucleotide sequence ID" value="NZ_AP019860.1"/>
</dbReference>
<dbReference type="InterPro" id="IPR043128">
    <property type="entry name" value="Rev_trsase/Diguanyl_cyclase"/>
</dbReference>
<dbReference type="SUPFAM" id="SSF55073">
    <property type="entry name" value="Nucleotide cyclase"/>
    <property type="match status" value="1"/>
</dbReference>
<dbReference type="CDD" id="cd00130">
    <property type="entry name" value="PAS"/>
    <property type="match status" value="1"/>
</dbReference>
<dbReference type="Gene3D" id="3.30.450.20">
    <property type="entry name" value="PAS domain"/>
    <property type="match status" value="1"/>
</dbReference>
<feature type="domain" description="GGDEF" evidence="4">
    <location>
        <begin position="493"/>
        <end position="625"/>
    </location>
</feature>
<gene>
    <name evidence="5" type="ORF">UABAM_04911</name>
</gene>
<feature type="domain" description="PAS" evidence="1">
    <location>
        <begin position="333"/>
        <end position="405"/>
    </location>
</feature>
<dbReference type="PROSITE" id="PS50883">
    <property type="entry name" value="EAL"/>
    <property type="match status" value="1"/>
</dbReference>
<evidence type="ECO:0000259" key="2">
    <source>
        <dbReference type="PROSITE" id="PS50113"/>
    </source>
</evidence>
<reference evidence="5 6" key="1">
    <citation type="submission" date="2019-08" db="EMBL/GenBank/DDBJ databases">
        <title>Complete genome sequence of Candidatus Uab amorphum.</title>
        <authorList>
            <person name="Shiratori T."/>
            <person name="Suzuki S."/>
            <person name="Kakizawa Y."/>
            <person name="Ishida K."/>
        </authorList>
    </citation>
    <scope>NUCLEOTIDE SEQUENCE [LARGE SCALE GENOMIC DNA]</scope>
    <source>
        <strain evidence="5 6">SRT547</strain>
    </source>
</reference>
<dbReference type="Pfam" id="PF01590">
    <property type="entry name" value="GAF"/>
    <property type="match status" value="1"/>
</dbReference>
<dbReference type="Gene3D" id="3.20.20.450">
    <property type="entry name" value="EAL domain"/>
    <property type="match status" value="1"/>
</dbReference>
<feature type="domain" description="EAL" evidence="3">
    <location>
        <begin position="634"/>
        <end position="888"/>
    </location>
</feature>
<dbReference type="SMART" id="SM00052">
    <property type="entry name" value="EAL"/>
    <property type="match status" value="1"/>
</dbReference>
<dbReference type="NCBIfam" id="TIGR00254">
    <property type="entry name" value="GGDEF"/>
    <property type="match status" value="1"/>
</dbReference>
<dbReference type="SUPFAM" id="SSF55785">
    <property type="entry name" value="PYP-like sensor domain (PAS domain)"/>
    <property type="match status" value="1"/>
</dbReference>
<dbReference type="NCBIfam" id="TIGR00229">
    <property type="entry name" value="sensory_box"/>
    <property type="match status" value="1"/>
</dbReference>
<dbReference type="Gene3D" id="3.30.450.40">
    <property type="match status" value="1"/>
</dbReference>
<keyword evidence="6" id="KW-1185">Reference proteome</keyword>
<protein>
    <submittedName>
        <fullName evidence="5">Diguanylate cyclase</fullName>
    </submittedName>
</protein>
<accession>A0A5S9F569</accession>
<evidence type="ECO:0000259" key="1">
    <source>
        <dbReference type="PROSITE" id="PS50112"/>
    </source>
</evidence>
<dbReference type="InterPro" id="IPR008984">
    <property type="entry name" value="SMAD_FHA_dom_sf"/>
</dbReference>
<dbReference type="InterPro" id="IPR001610">
    <property type="entry name" value="PAC"/>
</dbReference>
<dbReference type="PANTHER" id="PTHR44757">
    <property type="entry name" value="DIGUANYLATE CYCLASE DGCP"/>
    <property type="match status" value="1"/>
</dbReference>
<dbReference type="SMART" id="SM00091">
    <property type="entry name" value="PAS"/>
    <property type="match status" value="1"/>
</dbReference>
<dbReference type="PROSITE" id="PS50112">
    <property type="entry name" value="PAS"/>
    <property type="match status" value="1"/>
</dbReference>
<dbReference type="SUPFAM" id="SSF49879">
    <property type="entry name" value="SMAD/FHA domain"/>
    <property type="match status" value="1"/>
</dbReference>
<dbReference type="EMBL" id="AP019860">
    <property type="protein sequence ID" value="BBM86525.1"/>
    <property type="molecule type" value="Genomic_DNA"/>
</dbReference>
<dbReference type="InterPro" id="IPR013655">
    <property type="entry name" value="PAS_fold_3"/>
</dbReference>
<evidence type="ECO:0000259" key="4">
    <source>
        <dbReference type="PROSITE" id="PS50887"/>
    </source>
</evidence>